<dbReference type="Proteomes" id="UP000176504">
    <property type="component" value="Unassembled WGS sequence"/>
</dbReference>
<dbReference type="InterPro" id="IPR037278">
    <property type="entry name" value="ARFGAP/RecO"/>
</dbReference>
<dbReference type="PANTHER" id="PTHR33991">
    <property type="entry name" value="DNA REPAIR PROTEIN RECO"/>
    <property type="match status" value="1"/>
</dbReference>
<dbReference type="InterPro" id="IPR003717">
    <property type="entry name" value="RecO"/>
</dbReference>
<dbReference type="Gene3D" id="1.20.1440.120">
    <property type="entry name" value="Recombination protein O, C-terminal domain"/>
    <property type="match status" value="1"/>
</dbReference>
<reference evidence="9 10" key="1">
    <citation type="journal article" date="2016" name="Nat. Commun.">
        <title>Thousands of microbial genomes shed light on interconnected biogeochemical processes in an aquifer system.</title>
        <authorList>
            <person name="Anantharaman K."/>
            <person name="Brown C.T."/>
            <person name="Hug L.A."/>
            <person name="Sharon I."/>
            <person name="Castelle C.J."/>
            <person name="Probst A.J."/>
            <person name="Thomas B.C."/>
            <person name="Singh A."/>
            <person name="Wilkins M.J."/>
            <person name="Karaoz U."/>
            <person name="Brodie E.L."/>
            <person name="Williams K.H."/>
            <person name="Hubbard S.S."/>
            <person name="Banfield J.F."/>
        </authorList>
    </citation>
    <scope>NUCLEOTIDE SEQUENCE [LARGE SCALE GENOMIC DNA]</scope>
</reference>
<keyword evidence="5 7" id="KW-0234">DNA repair</keyword>
<evidence type="ECO:0000256" key="1">
    <source>
        <dbReference type="ARBA" id="ARBA00007452"/>
    </source>
</evidence>
<evidence type="ECO:0000313" key="9">
    <source>
        <dbReference type="EMBL" id="OGC54955.1"/>
    </source>
</evidence>
<dbReference type="Gene3D" id="2.40.50.140">
    <property type="entry name" value="Nucleic acid-binding proteins"/>
    <property type="match status" value="1"/>
</dbReference>
<evidence type="ECO:0000256" key="2">
    <source>
        <dbReference type="ARBA" id="ARBA00021310"/>
    </source>
</evidence>
<comment type="similarity">
    <text evidence="1 7">Belongs to the RecO family.</text>
</comment>
<evidence type="ECO:0000256" key="3">
    <source>
        <dbReference type="ARBA" id="ARBA00022763"/>
    </source>
</evidence>
<organism evidence="9 10">
    <name type="scientific">candidate division WWE3 bacterium RIFCSPLOWO2_01_FULL_41_18</name>
    <dbReference type="NCBI Taxonomy" id="1802625"/>
    <lineage>
        <taxon>Bacteria</taxon>
        <taxon>Katanobacteria</taxon>
    </lineage>
</organism>
<evidence type="ECO:0000256" key="5">
    <source>
        <dbReference type="ARBA" id="ARBA00023204"/>
    </source>
</evidence>
<dbReference type="GO" id="GO:0006310">
    <property type="term" value="P:DNA recombination"/>
    <property type="evidence" value="ECO:0007669"/>
    <property type="project" value="UniProtKB-UniRule"/>
</dbReference>
<keyword evidence="3 7" id="KW-0227">DNA damage</keyword>
<evidence type="ECO:0000313" key="10">
    <source>
        <dbReference type="Proteomes" id="UP000176504"/>
    </source>
</evidence>
<dbReference type="Pfam" id="PF11967">
    <property type="entry name" value="RecO_N"/>
    <property type="match status" value="1"/>
</dbReference>
<gene>
    <name evidence="7" type="primary">recO</name>
    <name evidence="9" type="ORF">A3A78_03160</name>
</gene>
<comment type="function">
    <text evidence="7">Involved in DNA repair and RecF pathway recombination.</text>
</comment>
<protein>
    <recommendedName>
        <fullName evidence="2 7">DNA repair protein RecO</fullName>
    </recommendedName>
    <alternativeName>
        <fullName evidence="6 7">Recombination protein O</fullName>
    </alternativeName>
</protein>
<dbReference type="EMBL" id="MEVI01000003">
    <property type="protein sequence ID" value="OGC54955.1"/>
    <property type="molecule type" value="Genomic_DNA"/>
</dbReference>
<evidence type="ECO:0000256" key="7">
    <source>
        <dbReference type="HAMAP-Rule" id="MF_00201"/>
    </source>
</evidence>
<dbReference type="GO" id="GO:0043590">
    <property type="term" value="C:bacterial nucleoid"/>
    <property type="evidence" value="ECO:0007669"/>
    <property type="project" value="TreeGrafter"/>
</dbReference>
<name>A0A1F4VCM8_UNCKA</name>
<evidence type="ECO:0000256" key="4">
    <source>
        <dbReference type="ARBA" id="ARBA00023172"/>
    </source>
</evidence>
<sequence>MRRGTLEGIVLKSKNHGEGDKIIHIFSKKRGVVKFVAKGVRKITSRRLGSLDLLNQIVFSFHESSTFPYLTEVKLLNSFSSLKEKLNRVSYGYTVLELLDKFLLYEEENENVYEFTVSILSILNQNLSEEKRKQALIYFKLKLLSMLGFDPVLDFCQQCLRDFDSSWKKIGFSAAQGGIVCESCGNESREISIGVLNLFKDIKRFSLKGYMQISYYQGLLSAADEILTYYTEYNLDSPIRSERIFNV</sequence>
<dbReference type="HAMAP" id="MF_00201">
    <property type="entry name" value="RecO"/>
    <property type="match status" value="1"/>
</dbReference>
<dbReference type="SUPFAM" id="SSF50249">
    <property type="entry name" value="Nucleic acid-binding proteins"/>
    <property type="match status" value="1"/>
</dbReference>
<dbReference type="InterPro" id="IPR022572">
    <property type="entry name" value="DNA_rep/recomb_RecO_N"/>
</dbReference>
<dbReference type="PANTHER" id="PTHR33991:SF1">
    <property type="entry name" value="DNA REPAIR PROTEIN RECO"/>
    <property type="match status" value="1"/>
</dbReference>
<keyword evidence="4 7" id="KW-0233">DNA recombination</keyword>
<feature type="domain" description="DNA replication/recombination mediator RecO N-terminal" evidence="8">
    <location>
        <begin position="1"/>
        <end position="79"/>
    </location>
</feature>
<evidence type="ECO:0000256" key="6">
    <source>
        <dbReference type="ARBA" id="ARBA00033409"/>
    </source>
</evidence>
<proteinExistence type="inferred from homology"/>
<dbReference type="AlphaFoldDB" id="A0A1F4VCM8"/>
<accession>A0A1F4VCM8</accession>
<dbReference type="InterPro" id="IPR012340">
    <property type="entry name" value="NA-bd_OB-fold"/>
</dbReference>
<evidence type="ECO:0000259" key="8">
    <source>
        <dbReference type="Pfam" id="PF11967"/>
    </source>
</evidence>
<dbReference type="InterPro" id="IPR042242">
    <property type="entry name" value="RecO_C"/>
</dbReference>
<dbReference type="SUPFAM" id="SSF57863">
    <property type="entry name" value="ArfGap/RecO-like zinc finger"/>
    <property type="match status" value="1"/>
</dbReference>
<dbReference type="GO" id="GO:0006302">
    <property type="term" value="P:double-strand break repair"/>
    <property type="evidence" value="ECO:0007669"/>
    <property type="project" value="TreeGrafter"/>
</dbReference>
<dbReference type="NCBIfam" id="TIGR00613">
    <property type="entry name" value="reco"/>
    <property type="match status" value="1"/>
</dbReference>
<comment type="caution">
    <text evidence="9">The sequence shown here is derived from an EMBL/GenBank/DDBJ whole genome shotgun (WGS) entry which is preliminary data.</text>
</comment>
<dbReference type="Pfam" id="PF02565">
    <property type="entry name" value="RecO_C"/>
    <property type="match status" value="1"/>
</dbReference>